<dbReference type="InterPro" id="IPR006091">
    <property type="entry name" value="Acyl-CoA_Oxase/DH_mid-dom"/>
</dbReference>
<dbReference type="InterPro" id="IPR036250">
    <property type="entry name" value="AcylCo_DH-like_C"/>
</dbReference>
<reference evidence="10 11" key="1">
    <citation type="journal article" date="2019" name="Int. J. Syst. Evol. Microbiol.">
        <title>The Global Catalogue of Microorganisms (GCM) 10K type strain sequencing project: providing services to taxonomists for standard genome sequencing and annotation.</title>
        <authorList>
            <consortium name="The Broad Institute Genomics Platform"/>
            <consortium name="The Broad Institute Genome Sequencing Center for Infectious Disease"/>
            <person name="Wu L."/>
            <person name="Ma J."/>
        </authorList>
    </citation>
    <scope>NUCLEOTIDE SEQUENCE [LARGE SCALE GENOMIC DNA]</scope>
    <source>
        <strain evidence="10 11">LMG 29247</strain>
    </source>
</reference>
<evidence type="ECO:0000259" key="9">
    <source>
        <dbReference type="Pfam" id="PF02771"/>
    </source>
</evidence>
<evidence type="ECO:0000256" key="6">
    <source>
        <dbReference type="RuleBase" id="RU362125"/>
    </source>
</evidence>
<keyword evidence="4 6" id="KW-0274">FAD</keyword>
<keyword evidence="5 6" id="KW-0560">Oxidoreductase</keyword>
<comment type="caution">
    <text evidence="10">The sequence shown here is derived from an EMBL/GenBank/DDBJ whole genome shotgun (WGS) entry which is preliminary data.</text>
</comment>
<feature type="domain" description="Acyl-CoA oxidase/dehydrogenase middle" evidence="8">
    <location>
        <begin position="123"/>
        <end position="220"/>
    </location>
</feature>
<evidence type="ECO:0000313" key="11">
    <source>
        <dbReference type="Proteomes" id="UP001596383"/>
    </source>
</evidence>
<dbReference type="Gene3D" id="2.40.110.10">
    <property type="entry name" value="Butyryl-CoA Dehydrogenase, subunit A, domain 2"/>
    <property type="match status" value="1"/>
</dbReference>
<dbReference type="SUPFAM" id="SSF56645">
    <property type="entry name" value="Acyl-CoA dehydrogenase NM domain-like"/>
    <property type="match status" value="1"/>
</dbReference>
<evidence type="ECO:0000313" key="10">
    <source>
        <dbReference type="EMBL" id="MFC6767664.1"/>
    </source>
</evidence>
<dbReference type="InterPro" id="IPR013786">
    <property type="entry name" value="AcylCoA_DH/ox_N"/>
</dbReference>
<dbReference type="GO" id="GO:0016491">
    <property type="term" value="F:oxidoreductase activity"/>
    <property type="evidence" value="ECO:0007669"/>
    <property type="project" value="UniProtKB-KW"/>
</dbReference>
<dbReference type="InterPro" id="IPR046373">
    <property type="entry name" value="Acyl-CoA_Oxase/DH_mid-dom_sf"/>
</dbReference>
<evidence type="ECO:0000259" key="7">
    <source>
        <dbReference type="Pfam" id="PF00441"/>
    </source>
</evidence>
<dbReference type="FunFam" id="2.40.110.10:FF:000002">
    <property type="entry name" value="Acyl-CoA dehydrogenase fadE12"/>
    <property type="match status" value="1"/>
</dbReference>
<sequence length="388" mass="42836">MDFEYSEEQQLIRRSVAELMSDYDREYWRIHDIDHEFPWSFWTDAARAGWVSMTLPEADGGSDSSLQDAAIMLKQMAESNAGLVPVLPIARTMFVGEVLANYTNERQRELFLEDIVTGESIPAFAITEPGAGFDALRMKTRATETDSGWELNGEKVFISGADIADHVLVVARTASRDEANPSRGISLFMVPTDADGVTITPIDKVAIRTETTTQFFLDDVEVAADHLIGERGRGWYHVLDLLNVERITLSAGLAGAAELAIKLASEYAAEREVFDRPIGKNQAIQLPLAEAKVNSTGAWLQVLRAADIYDRDGSDVGIAANSAKVATSNAAYEAANHGMQTFGGWSVTEEYDINRLWRDARFFQIGPVSNELAKTFIAERELGLPKSY</sequence>
<dbReference type="EMBL" id="JBHSWV010000413">
    <property type="protein sequence ID" value="MFC6767664.1"/>
    <property type="molecule type" value="Genomic_DNA"/>
</dbReference>
<keyword evidence="3 6" id="KW-0285">Flavoprotein</keyword>
<evidence type="ECO:0000256" key="4">
    <source>
        <dbReference type="ARBA" id="ARBA00022827"/>
    </source>
</evidence>
<evidence type="ECO:0000259" key="8">
    <source>
        <dbReference type="Pfam" id="PF02770"/>
    </source>
</evidence>
<name>A0ABD5SRG3_9EURY</name>
<dbReference type="Gene3D" id="1.20.140.10">
    <property type="entry name" value="Butyryl-CoA Dehydrogenase, subunit A, domain 3"/>
    <property type="match status" value="1"/>
</dbReference>
<comment type="cofactor">
    <cofactor evidence="1 6">
        <name>FAD</name>
        <dbReference type="ChEBI" id="CHEBI:57692"/>
    </cofactor>
</comment>
<dbReference type="PANTHER" id="PTHR43884:SF20">
    <property type="entry name" value="ACYL-COA DEHYDROGENASE FADE28"/>
    <property type="match status" value="1"/>
</dbReference>
<dbReference type="EC" id="1.-.-.-" evidence="10"/>
<dbReference type="Pfam" id="PF00441">
    <property type="entry name" value="Acyl-CoA_dh_1"/>
    <property type="match status" value="1"/>
</dbReference>
<dbReference type="Gene3D" id="1.10.540.10">
    <property type="entry name" value="Acyl-CoA dehydrogenase/oxidase, N-terminal domain"/>
    <property type="match status" value="1"/>
</dbReference>
<dbReference type="InterPro" id="IPR037069">
    <property type="entry name" value="AcylCoA_DH/ox_N_sf"/>
</dbReference>
<dbReference type="Pfam" id="PF02770">
    <property type="entry name" value="Acyl-CoA_dh_M"/>
    <property type="match status" value="1"/>
</dbReference>
<dbReference type="PANTHER" id="PTHR43884">
    <property type="entry name" value="ACYL-COA DEHYDROGENASE"/>
    <property type="match status" value="1"/>
</dbReference>
<dbReference type="Proteomes" id="UP001596383">
    <property type="component" value="Unassembled WGS sequence"/>
</dbReference>
<protein>
    <submittedName>
        <fullName evidence="10">Acyl-CoA dehydrogenase family protein</fullName>
        <ecNumber evidence="10">1.-.-.-</ecNumber>
    </submittedName>
</protein>
<evidence type="ECO:0000256" key="2">
    <source>
        <dbReference type="ARBA" id="ARBA00009347"/>
    </source>
</evidence>
<dbReference type="PIRSF" id="PIRSF016578">
    <property type="entry name" value="HsaA"/>
    <property type="match status" value="1"/>
</dbReference>
<evidence type="ECO:0000256" key="1">
    <source>
        <dbReference type="ARBA" id="ARBA00001974"/>
    </source>
</evidence>
<evidence type="ECO:0000256" key="5">
    <source>
        <dbReference type="ARBA" id="ARBA00023002"/>
    </source>
</evidence>
<proteinExistence type="inferred from homology"/>
<dbReference type="SUPFAM" id="SSF47203">
    <property type="entry name" value="Acyl-CoA dehydrogenase C-terminal domain-like"/>
    <property type="match status" value="1"/>
</dbReference>
<keyword evidence="11" id="KW-1185">Reference proteome</keyword>
<dbReference type="CDD" id="cd00567">
    <property type="entry name" value="ACAD"/>
    <property type="match status" value="1"/>
</dbReference>
<evidence type="ECO:0000256" key="3">
    <source>
        <dbReference type="ARBA" id="ARBA00022630"/>
    </source>
</evidence>
<feature type="domain" description="Acyl-CoA dehydrogenase/oxidase C-terminal" evidence="7">
    <location>
        <begin position="232"/>
        <end position="380"/>
    </location>
</feature>
<gene>
    <name evidence="10" type="ORF">ACFQE6_22535</name>
</gene>
<comment type="similarity">
    <text evidence="2 6">Belongs to the acyl-CoA dehydrogenase family.</text>
</comment>
<dbReference type="RefSeq" id="WP_273740527.1">
    <property type="nucleotide sequence ID" value="NZ_JAQIVI010000413.1"/>
</dbReference>
<dbReference type="InterPro" id="IPR009075">
    <property type="entry name" value="AcylCo_DH/oxidase_C"/>
</dbReference>
<dbReference type="Pfam" id="PF02771">
    <property type="entry name" value="Acyl-CoA_dh_N"/>
    <property type="match status" value="1"/>
</dbReference>
<dbReference type="AlphaFoldDB" id="A0ABD5SRG3"/>
<organism evidence="10 11">
    <name type="scientific">Natrinema soli</name>
    <dbReference type="NCBI Taxonomy" id="1930624"/>
    <lineage>
        <taxon>Archaea</taxon>
        <taxon>Methanobacteriati</taxon>
        <taxon>Methanobacteriota</taxon>
        <taxon>Stenosarchaea group</taxon>
        <taxon>Halobacteria</taxon>
        <taxon>Halobacteriales</taxon>
        <taxon>Natrialbaceae</taxon>
        <taxon>Natrinema</taxon>
    </lineage>
</organism>
<feature type="domain" description="Acyl-CoA dehydrogenase/oxidase N-terminal" evidence="9">
    <location>
        <begin position="6"/>
        <end position="119"/>
    </location>
</feature>
<dbReference type="InterPro" id="IPR009100">
    <property type="entry name" value="AcylCoA_DH/oxidase_NM_dom_sf"/>
</dbReference>
<accession>A0ABD5SRG3</accession>